<gene>
    <name evidence="6" type="ORF">PHJA_002372200</name>
</gene>
<keyword evidence="7" id="KW-1185">Reference proteome</keyword>
<dbReference type="FunFam" id="3.30.70.330:FF:000051">
    <property type="entry name" value="Heterogeneous nuclear ribonucleoprotein 1"/>
    <property type="match status" value="1"/>
</dbReference>
<feature type="domain" description="RRM" evidence="5">
    <location>
        <begin position="142"/>
        <end position="220"/>
    </location>
</feature>
<dbReference type="Gene3D" id="3.30.70.330">
    <property type="match status" value="2"/>
</dbReference>
<dbReference type="AlphaFoldDB" id="A0A830D7A3"/>
<evidence type="ECO:0000256" key="1">
    <source>
        <dbReference type="ARBA" id="ARBA00004123"/>
    </source>
</evidence>
<dbReference type="InterPro" id="IPR012677">
    <property type="entry name" value="Nucleotide-bd_a/b_plait_sf"/>
</dbReference>
<dbReference type="InterPro" id="IPR000504">
    <property type="entry name" value="RRM_dom"/>
</dbReference>
<evidence type="ECO:0000313" key="7">
    <source>
        <dbReference type="Proteomes" id="UP000653305"/>
    </source>
</evidence>
<reference evidence="6" key="1">
    <citation type="submission" date="2020-07" db="EMBL/GenBank/DDBJ databases">
        <title>Ethylene signaling mediates host invasion by parasitic plants.</title>
        <authorList>
            <person name="Yoshida S."/>
        </authorList>
    </citation>
    <scope>NUCLEOTIDE SEQUENCE</scope>
    <source>
        <strain evidence="6">Okayama</strain>
    </source>
</reference>
<protein>
    <submittedName>
        <fullName evidence="6">Heterogeneous nuclear ribonucleoprotein 1</fullName>
    </submittedName>
</protein>
<name>A0A830D7A3_9LAMI</name>
<organism evidence="6 7">
    <name type="scientific">Phtheirospermum japonicum</name>
    <dbReference type="NCBI Taxonomy" id="374723"/>
    <lineage>
        <taxon>Eukaryota</taxon>
        <taxon>Viridiplantae</taxon>
        <taxon>Streptophyta</taxon>
        <taxon>Embryophyta</taxon>
        <taxon>Tracheophyta</taxon>
        <taxon>Spermatophyta</taxon>
        <taxon>Magnoliopsida</taxon>
        <taxon>eudicotyledons</taxon>
        <taxon>Gunneridae</taxon>
        <taxon>Pentapetalae</taxon>
        <taxon>asterids</taxon>
        <taxon>lamiids</taxon>
        <taxon>Lamiales</taxon>
        <taxon>Orobanchaceae</taxon>
        <taxon>Orobanchaceae incertae sedis</taxon>
        <taxon>Phtheirospermum</taxon>
    </lineage>
</organism>
<comment type="subcellular location">
    <subcellularLocation>
        <location evidence="1">Nucleus</location>
    </subcellularLocation>
</comment>
<keyword evidence="6" id="KW-0687">Ribonucleoprotein</keyword>
<evidence type="ECO:0000256" key="4">
    <source>
        <dbReference type="SAM" id="MobiDB-lite"/>
    </source>
</evidence>
<dbReference type="GO" id="GO:0010468">
    <property type="term" value="P:regulation of gene expression"/>
    <property type="evidence" value="ECO:0007669"/>
    <property type="project" value="TreeGrafter"/>
</dbReference>
<proteinExistence type="predicted"/>
<dbReference type="PANTHER" id="PTHR48033">
    <property type="entry name" value="RNA-BINDING (RRM/RBD/RNP MOTIFS) FAMILY PROTEIN"/>
    <property type="match status" value="1"/>
</dbReference>
<dbReference type="Pfam" id="PF00076">
    <property type="entry name" value="RRM_1"/>
    <property type="match status" value="2"/>
</dbReference>
<keyword evidence="2" id="KW-0539">Nucleus</keyword>
<evidence type="ECO:0000256" key="3">
    <source>
        <dbReference type="PROSITE-ProRule" id="PRU00176"/>
    </source>
</evidence>
<accession>A0A830D7A3</accession>
<comment type="caution">
    <text evidence="6">The sequence shown here is derived from an EMBL/GenBank/DDBJ whole genome shotgun (WGS) entry which is preliminary data.</text>
</comment>
<feature type="domain" description="RRM" evidence="5">
    <location>
        <begin position="52"/>
        <end position="128"/>
    </location>
</feature>
<dbReference type="SMART" id="SM00360">
    <property type="entry name" value="RRM"/>
    <property type="match status" value="2"/>
</dbReference>
<evidence type="ECO:0000256" key="2">
    <source>
        <dbReference type="ARBA" id="ARBA00023242"/>
    </source>
</evidence>
<evidence type="ECO:0000259" key="5">
    <source>
        <dbReference type="PROSITE" id="PS50102"/>
    </source>
</evidence>
<sequence length="393" mass="41096">MDYGLPEQNVAVYGHDEPQYEGHYEADEGNYNSIDNIDDSAGIKHDSSSSAGKLFVGGIAWETSEESFSRYFRKYGEITDSVIMLDKISGRPRGFGFITFADPEVAERVIHEDHVIDGRSVEVKRTVPREDIQGRGGVSKTKKIFVGGLPLSLNEDDLSEYFSSYGNILDHQIMLDHTTGRSRGFGFITFESEDAVEKIFSDGRMHEIGGKHVEIKRAEPKRSGFDNSLDSRGRRGGSSSKSSGNFAGAPESFGGGYGGKMGRGYGGFGNFGNYGGYGNFAGNYPGGAAGFYAGYGGYGYGYGFGGPMYSGGAYGGGGFGAPVGYGGAAGYGVGKGYGGPSGGYNDGKGFADGGSGVGYGSARGYGGGGGGYGGGKGYGNGNAANGRFHPYRK</sequence>
<dbReference type="PROSITE" id="PS50102">
    <property type="entry name" value="RRM"/>
    <property type="match status" value="2"/>
</dbReference>
<dbReference type="GO" id="GO:0000785">
    <property type="term" value="C:chromatin"/>
    <property type="evidence" value="ECO:0007669"/>
    <property type="project" value="TreeGrafter"/>
</dbReference>
<dbReference type="Proteomes" id="UP000653305">
    <property type="component" value="Unassembled WGS sequence"/>
</dbReference>
<dbReference type="PANTHER" id="PTHR48033:SF10">
    <property type="entry name" value="RNA-BINDING PROTEIN SQUID"/>
    <property type="match status" value="1"/>
</dbReference>
<dbReference type="GO" id="GO:1990904">
    <property type="term" value="C:ribonucleoprotein complex"/>
    <property type="evidence" value="ECO:0007669"/>
    <property type="project" value="UniProtKB-KW"/>
</dbReference>
<dbReference type="InterPro" id="IPR035979">
    <property type="entry name" value="RBD_domain_sf"/>
</dbReference>
<dbReference type="GO" id="GO:0005654">
    <property type="term" value="C:nucleoplasm"/>
    <property type="evidence" value="ECO:0007669"/>
    <property type="project" value="TreeGrafter"/>
</dbReference>
<feature type="region of interest" description="Disordered" evidence="4">
    <location>
        <begin position="211"/>
        <end position="247"/>
    </location>
</feature>
<dbReference type="GO" id="GO:0003723">
    <property type="term" value="F:RNA binding"/>
    <property type="evidence" value="ECO:0007669"/>
    <property type="project" value="UniProtKB-UniRule"/>
</dbReference>
<dbReference type="EMBL" id="BMAC01000737">
    <property type="protein sequence ID" value="GFQ02282.1"/>
    <property type="molecule type" value="Genomic_DNA"/>
</dbReference>
<dbReference type="OrthoDB" id="1875751at2759"/>
<feature type="compositionally biased region" description="Basic and acidic residues" evidence="4">
    <location>
        <begin position="211"/>
        <end position="233"/>
    </location>
</feature>
<evidence type="ECO:0000313" key="6">
    <source>
        <dbReference type="EMBL" id="GFQ02282.1"/>
    </source>
</evidence>
<dbReference type="SUPFAM" id="SSF54928">
    <property type="entry name" value="RNA-binding domain, RBD"/>
    <property type="match status" value="2"/>
</dbReference>
<keyword evidence="3" id="KW-0694">RNA-binding</keyword>